<dbReference type="OrthoDB" id="3218112at2759"/>
<protein>
    <recommendedName>
        <fullName evidence="1">BTB domain-containing protein</fullName>
    </recommendedName>
</protein>
<evidence type="ECO:0000259" key="1">
    <source>
        <dbReference type="Pfam" id="PF00651"/>
    </source>
</evidence>
<reference evidence="2" key="2">
    <citation type="submission" date="2020-11" db="EMBL/GenBank/DDBJ databases">
        <authorList>
            <consortium name="DOE Joint Genome Institute"/>
            <person name="Kuo A."/>
            <person name="Miyauchi S."/>
            <person name="Kiss E."/>
            <person name="Drula E."/>
            <person name="Kohler A."/>
            <person name="Sanchez-Garcia M."/>
            <person name="Andreopoulos B."/>
            <person name="Barry K.W."/>
            <person name="Bonito G."/>
            <person name="Buee M."/>
            <person name="Carver A."/>
            <person name="Chen C."/>
            <person name="Cichocki N."/>
            <person name="Clum A."/>
            <person name="Culley D."/>
            <person name="Crous P.W."/>
            <person name="Fauchery L."/>
            <person name="Girlanda M."/>
            <person name="Hayes R."/>
            <person name="Keri Z."/>
            <person name="Labutti K."/>
            <person name="Lipzen A."/>
            <person name="Lombard V."/>
            <person name="Magnuson J."/>
            <person name="Maillard F."/>
            <person name="Morin E."/>
            <person name="Murat C."/>
            <person name="Nolan M."/>
            <person name="Ohm R."/>
            <person name="Pangilinan J."/>
            <person name="Pereira M."/>
            <person name="Perotto S."/>
            <person name="Peter M."/>
            <person name="Riley R."/>
            <person name="Sitrit Y."/>
            <person name="Stielow B."/>
            <person name="Szollosi G."/>
            <person name="Zifcakova L."/>
            <person name="Stursova M."/>
            <person name="Spatafora J.W."/>
            <person name="Tedersoo L."/>
            <person name="Vaario L.-M."/>
            <person name="Yamada A."/>
            <person name="Yan M."/>
            <person name="Wang P."/>
            <person name="Xu J."/>
            <person name="Bruns T."/>
            <person name="Baldrian P."/>
            <person name="Vilgalys R."/>
            <person name="Henrissat B."/>
            <person name="Grigoriev I.V."/>
            <person name="Hibbett D."/>
            <person name="Nagy L.G."/>
            <person name="Martin F.M."/>
        </authorList>
    </citation>
    <scope>NUCLEOTIDE SEQUENCE</scope>
    <source>
        <strain evidence="2">UH-Tt-Lm1</strain>
    </source>
</reference>
<name>A0A9P6HB90_9AGAM</name>
<dbReference type="InterPro" id="IPR011333">
    <property type="entry name" value="SKP1/BTB/POZ_sf"/>
</dbReference>
<dbReference type="InterPro" id="IPR000210">
    <property type="entry name" value="BTB/POZ_dom"/>
</dbReference>
<feature type="domain" description="BTB" evidence="1">
    <location>
        <begin position="36"/>
        <end position="135"/>
    </location>
</feature>
<comment type="caution">
    <text evidence="2">The sequence shown here is derived from an EMBL/GenBank/DDBJ whole genome shotgun (WGS) entry which is preliminary data.</text>
</comment>
<proteinExistence type="predicted"/>
<organism evidence="2 3">
    <name type="scientific">Thelephora terrestris</name>
    <dbReference type="NCBI Taxonomy" id="56493"/>
    <lineage>
        <taxon>Eukaryota</taxon>
        <taxon>Fungi</taxon>
        <taxon>Dikarya</taxon>
        <taxon>Basidiomycota</taxon>
        <taxon>Agaricomycotina</taxon>
        <taxon>Agaricomycetes</taxon>
        <taxon>Thelephorales</taxon>
        <taxon>Thelephoraceae</taxon>
        <taxon>Thelephora</taxon>
    </lineage>
</organism>
<dbReference type="AlphaFoldDB" id="A0A9P6HB90"/>
<dbReference type="Gene3D" id="3.30.710.10">
    <property type="entry name" value="Potassium Channel Kv1.1, Chain A"/>
    <property type="match status" value="1"/>
</dbReference>
<dbReference type="Proteomes" id="UP000736335">
    <property type="component" value="Unassembled WGS sequence"/>
</dbReference>
<evidence type="ECO:0000313" key="3">
    <source>
        <dbReference type="Proteomes" id="UP000736335"/>
    </source>
</evidence>
<accession>A0A9P6HB90</accession>
<keyword evidence="3" id="KW-1185">Reference proteome</keyword>
<gene>
    <name evidence="2" type="ORF">BJ322DRAFT_1010630</name>
</gene>
<dbReference type="EMBL" id="WIUZ02000013">
    <property type="protein sequence ID" value="KAF9781617.1"/>
    <property type="molecule type" value="Genomic_DNA"/>
</dbReference>
<evidence type="ECO:0000313" key="2">
    <source>
        <dbReference type="EMBL" id="KAF9781617.1"/>
    </source>
</evidence>
<dbReference type="SUPFAM" id="SSF54695">
    <property type="entry name" value="POZ domain"/>
    <property type="match status" value="1"/>
</dbReference>
<reference evidence="2" key="1">
    <citation type="journal article" date="2020" name="Nat. Commun.">
        <title>Large-scale genome sequencing of mycorrhizal fungi provides insights into the early evolution of symbiotic traits.</title>
        <authorList>
            <person name="Miyauchi S."/>
            <person name="Kiss E."/>
            <person name="Kuo A."/>
            <person name="Drula E."/>
            <person name="Kohler A."/>
            <person name="Sanchez-Garcia M."/>
            <person name="Morin E."/>
            <person name="Andreopoulos B."/>
            <person name="Barry K.W."/>
            <person name="Bonito G."/>
            <person name="Buee M."/>
            <person name="Carver A."/>
            <person name="Chen C."/>
            <person name="Cichocki N."/>
            <person name="Clum A."/>
            <person name="Culley D."/>
            <person name="Crous P.W."/>
            <person name="Fauchery L."/>
            <person name="Girlanda M."/>
            <person name="Hayes R.D."/>
            <person name="Keri Z."/>
            <person name="LaButti K."/>
            <person name="Lipzen A."/>
            <person name="Lombard V."/>
            <person name="Magnuson J."/>
            <person name="Maillard F."/>
            <person name="Murat C."/>
            <person name="Nolan M."/>
            <person name="Ohm R.A."/>
            <person name="Pangilinan J."/>
            <person name="Pereira M.F."/>
            <person name="Perotto S."/>
            <person name="Peter M."/>
            <person name="Pfister S."/>
            <person name="Riley R."/>
            <person name="Sitrit Y."/>
            <person name="Stielow J.B."/>
            <person name="Szollosi G."/>
            <person name="Zifcakova L."/>
            <person name="Stursova M."/>
            <person name="Spatafora J.W."/>
            <person name="Tedersoo L."/>
            <person name="Vaario L.M."/>
            <person name="Yamada A."/>
            <person name="Yan M."/>
            <person name="Wang P."/>
            <person name="Xu J."/>
            <person name="Bruns T."/>
            <person name="Baldrian P."/>
            <person name="Vilgalys R."/>
            <person name="Dunand C."/>
            <person name="Henrissat B."/>
            <person name="Grigoriev I.V."/>
            <person name="Hibbett D."/>
            <person name="Nagy L.G."/>
            <person name="Martin F.M."/>
        </authorList>
    </citation>
    <scope>NUCLEOTIDE SEQUENCE</scope>
    <source>
        <strain evidence="2">UH-Tt-Lm1</strain>
    </source>
</reference>
<dbReference type="Pfam" id="PF00651">
    <property type="entry name" value="BTB"/>
    <property type="match status" value="1"/>
</dbReference>
<sequence>MDQDLEVEVIPNVIKDSDIWFPDGNIILQTTSQCGDEIHLFRCHKSVLSKHSAVFAEIFEVENFVCVGRSEEYEGIPVITIPDASADVDALLNMLYDPLKLPYKKHHPETIHAIQGPLKLATKYKMNLLRRRFINMLQVDWPSELSKYDQRRADMNKSSWHQYVSLLVAHRLLSEHSPPARVICLAKDCDVKSVLPLAYYELGTAYNPIDLDPEYGVFDRLIAKDVLTAEDWAVLLRGRDFIQHRLSKFIKGVLSAQPPLRSDGRFNCRRIFNRGEDIEAWGCGQIARDWWFDHSYEALIDVSTFRDPLAFLKSLPEQIARLELCPSCKAWMQNLMLLERQNVWNSLGEFYGIGCDEEPTSFVTAYA</sequence>